<evidence type="ECO:0000259" key="2">
    <source>
        <dbReference type="Pfam" id="PF14214"/>
    </source>
</evidence>
<dbReference type="AlphaFoldDB" id="A0A4Y2ISV2"/>
<organism evidence="3 4">
    <name type="scientific">Araneus ventricosus</name>
    <name type="common">Orbweaver spider</name>
    <name type="synonym">Epeira ventricosa</name>
    <dbReference type="NCBI Taxonomy" id="182803"/>
    <lineage>
        <taxon>Eukaryota</taxon>
        <taxon>Metazoa</taxon>
        <taxon>Ecdysozoa</taxon>
        <taxon>Arthropoda</taxon>
        <taxon>Chelicerata</taxon>
        <taxon>Arachnida</taxon>
        <taxon>Araneae</taxon>
        <taxon>Araneomorphae</taxon>
        <taxon>Entelegynae</taxon>
        <taxon>Araneoidea</taxon>
        <taxon>Araneidae</taxon>
        <taxon>Araneus</taxon>
    </lineage>
</organism>
<feature type="region of interest" description="Disordered" evidence="1">
    <location>
        <begin position="1"/>
        <end position="61"/>
    </location>
</feature>
<reference evidence="3 4" key="1">
    <citation type="journal article" date="2019" name="Sci. Rep.">
        <title>Orb-weaving spider Araneus ventricosus genome elucidates the spidroin gene catalogue.</title>
        <authorList>
            <person name="Kono N."/>
            <person name="Nakamura H."/>
            <person name="Ohtoshi R."/>
            <person name="Moran D.A.P."/>
            <person name="Shinohara A."/>
            <person name="Yoshida Y."/>
            <person name="Fujiwara M."/>
            <person name="Mori M."/>
            <person name="Tomita M."/>
            <person name="Arakawa K."/>
        </authorList>
    </citation>
    <scope>NUCLEOTIDE SEQUENCE [LARGE SCALE GENOMIC DNA]</scope>
</reference>
<keyword evidence="4" id="KW-1185">Reference proteome</keyword>
<dbReference type="OrthoDB" id="7698527at2759"/>
<comment type="caution">
    <text evidence="3">The sequence shown here is derived from an EMBL/GenBank/DDBJ whole genome shotgun (WGS) entry which is preliminary data.</text>
</comment>
<dbReference type="EMBL" id="BGPR01002908">
    <property type="protein sequence ID" value="GBM80857.1"/>
    <property type="molecule type" value="Genomic_DNA"/>
</dbReference>
<dbReference type="Pfam" id="PF14214">
    <property type="entry name" value="Helitron_like_N"/>
    <property type="match status" value="1"/>
</dbReference>
<feature type="domain" description="Helitron helicase-like" evidence="2">
    <location>
        <begin position="338"/>
        <end position="519"/>
    </location>
</feature>
<feature type="compositionally biased region" description="Basic and acidic residues" evidence="1">
    <location>
        <begin position="10"/>
        <end position="27"/>
    </location>
</feature>
<dbReference type="Proteomes" id="UP000499080">
    <property type="component" value="Unassembled WGS sequence"/>
</dbReference>
<evidence type="ECO:0000313" key="4">
    <source>
        <dbReference type="Proteomes" id="UP000499080"/>
    </source>
</evidence>
<sequence>MNSSRTSEYNLRRREQRARQSLDERFQRRSARNAADRLRRARARSDQQMANRVNSQAETNVSEHDCGMMTEICNFCQALYWRNELNSSNKCTKCCHDGKVRLPNLAETPDLLKELLTNNSLEARNYQQHIREYNAALAFDSVGAEVKSPPGNGPYCFRIHGQIYHRIAPLYFNERFKPGYGQLCIFDASEANSRRLENNPSCLSSVMEKLDALLRTINPYAESYLQMHQLIQSNPTVNVKLIFMEHPDLDMRRYNAPTCRTEIAAIFVGDDCEPPANRDICIYPIGEGCKNISSLNQCNDPMVYPLLFPRGEQFWSNEMEHVEERRSAKRNRVSQLQFYVYRLSVRSGFSLLHSSGKLFQQYVVDAYVKTEGSRLNYIRLNQKDLSVEFYRGLLDALTTRASNNNLRVGKLVMLPSSFQGCPRSMQQNYQDAMAMVRKFGRPDLFVTFTCNPSLPEILNAMQGRERPENRPDIVVRDFKMKLSEHLDDLIKRIVFGCVTSYIYVIEFQKRGLPHCHILLTLYSSPKIRTKDDIDKFVSAELPNINVNRRLFEIVTKCMVHGPCGIINPNASSMKDGECSKQFPKAFREETEENINCYPVYKRRCIEPVRVGKHYIDNRWIVPYNPWLSKTYNAHINVEVCASVKSVKYLYKYVYKGHDAASITLKNDGSVNHDEILNFLDGRYVSAPEAMWRLKGQENEAVERAFIKDTTLTAWFKLNLIDEEAHEYYYADIPQYYVFDKPSTKWQKRQRGGQQVIGRMPVVSVQDSERFYLRMLLLRKTGVISFNDLKTIDGTLCETFKRHAKCLGF</sequence>
<feature type="compositionally biased region" description="Polar residues" evidence="1">
    <location>
        <begin position="46"/>
        <end position="60"/>
    </location>
</feature>
<dbReference type="PANTHER" id="PTHR45786">
    <property type="entry name" value="DNA BINDING PROTEIN-LIKE"/>
    <property type="match status" value="1"/>
</dbReference>
<proteinExistence type="predicted"/>
<gene>
    <name evidence="3" type="ORF">AVEN_205058_1</name>
</gene>
<accession>A0A4Y2ISV2</accession>
<dbReference type="InterPro" id="IPR025476">
    <property type="entry name" value="Helitron_helicase-like"/>
</dbReference>
<dbReference type="PANTHER" id="PTHR45786:SF74">
    <property type="entry name" value="ATP-DEPENDENT DNA HELICASE"/>
    <property type="match status" value="1"/>
</dbReference>
<evidence type="ECO:0000313" key="3">
    <source>
        <dbReference type="EMBL" id="GBM80857.1"/>
    </source>
</evidence>
<protein>
    <recommendedName>
        <fullName evidence="2">Helitron helicase-like domain-containing protein</fullName>
    </recommendedName>
</protein>
<evidence type="ECO:0000256" key="1">
    <source>
        <dbReference type="SAM" id="MobiDB-lite"/>
    </source>
</evidence>
<name>A0A4Y2ISV2_ARAVE</name>